<organism evidence="3 4">
    <name type="scientific">Tsuneonella aeria</name>
    <dbReference type="NCBI Taxonomy" id="1837929"/>
    <lineage>
        <taxon>Bacteria</taxon>
        <taxon>Pseudomonadati</taxon>
        <taxon>Pseudomonadota</taxon>
        <taxon>Alphaproteobacteria</taxon>
        <taxon>Sphingomonadales</taxon>
        <taxon>Erythrobacteraceae</taxon>
        <taxon>Tsuneonella</taxon>
    </lineage>
</organism>
<comment type="caution">
    <text evidence="3">The sequence shown here is derived from an EMBL/GenBank/DDBJ whole genome shotgun (WGS) entry which is preliminary data.</text>
</comment>
<dbReference type="OrthoDB" id="8454367at2"/>
<dbReference type="InterPro" id="IPR041238">
    <property type="entry name" value="Rap1a"/>
</dbReference>
<protein>
    <recommendedName>
        <fullName evidence="2">Rap1a immunity protein domain-containing protein</fullName>
    </recommendedName>
</protein>
<dbReference type="EMBL" id="WTZA01000001">
    <property type="protein sequence ID" value="MXO75339.1"/>
    <property type="molecule type" value="Genomic_DNA"/>
</dbReference>
<feature type="chain" id="PRO_5026214865" description="Rap1a immunity protein domain-containing protein" evidence="1">
    <location>
        <begin position="21"/>
        <end position="121"/>
    </location>
</feature>
<sequence length="121" mass="12971">MRFRLVSLIALAALSQPALSQTKLSIFKSGNDLHSACGTDLNAPTGLIEHGNCMGYIQGTMDAYMTFRAETNQPSCFAAGVTGVQVRDLVVAQLRENPQERHNTAARLVVKAISPLIVPCA</sequence>
<dbReference type="Proteomes" id="UP000439522">
    <property type="component" value="Unassembled WGS sequence"/>
</dbReference>
<evidence type="ECO:0000313" key="4">
    <source>
        <dbReference type="Proteomes" id="UP000439522"/>
    </source>
</evidence>
<dbReference type="Gene3D" id="1.10.890.40">
    <property type="match status" value="1"/>
</dbReference>
<evidence type="ECO:0000259" key="2">
    <source>
        <dbReference type="Pfam" id="PF18602"/>
    </source>
</evidence>
<evidence type="ECO:0000313" key="3">
    <source>
        <dbReference type="EMBL" id="MXO75339.1"/>
    </source>
</evidence>
<dbReference type="Pfam" id="PF18602">
    <property type="entry name" value="Rap1a"/>
    <property type="match status" value="1"/>
</dbReference>
<feature type="signal peptide" evidence="1">
    <location>
        <begin position="1"/>
        <end position="20"/>
    </location>
</feature>
<dbReference type="AlphaFoldDB" id="A0A6I4TCR4"/>
<feature type="domain" description="Rap1a immunity protein" evidence="2">
    <location>
        <begin position="29"/>
        <end position="113"/>
    </location>
</feature>
<keyword evidence="1" id="KW-0732">Signal</keyword>
<reference evidence="3 4" key="1">
    <citation type="submission" date="2019-12" db="EMBL/GenBank/DDBJ databases">
        <title>Genomic-based taxomic classification of the family Erythrobacteraceae.</title>
        <authorList>
            <person name="Xu L."/>
        </authorList>
    </citation>
    <scope>NUCLEOTIDE SEQUENCE [LARGE SCALE GENOMIC DNA]</scope>
    <source>
        <strain evidence="3 4">100921-2</strain>
    </source>
</reference>
<dbReference type="RefSeq" id="WP_160610989.1">
    <property type="nucleotide sequence ID" value="NZ_WTZA01000001.1"/>
</dbReference>
<name>A0A6I4TCR4_9SPHN</name>
<proteinExistence type="predicted"/>
<evidence type="ECO:0000256" key="1">
    <source>
        <dbReference type="SAM" id="SignalP"/>
    </source>
</evidence>
<accession>A0A6I4TCR4</accession>
<gene>
    <name evidence="3" type="ORF">GRI40_08950</name>
</gene>
<keyword evidence="4" id="KW-1185">Reference proteome</keyword>